<dbReference type="PANTHER" id="PTHR34219">
    <property type="entry name" value="IRON-REGULATED INNER MEMBRANE PROTEIN-RELATED"/>
    <property type="match status" value="1"/>
</dbReference>
<evidence type="ECO:0000313" key="2">
    <source>
        <dbReference type="EMBL" id="TCS80054.1"/>
    </source>
</evidence>
<feature type="transmembrane region" description="Helical" evidence="1">
    <location>
        <begin position="202"/>
        <end position="226"/>
    </location>
</feature>
<evidence type="ECO:0000256" key="1">
    <source>
        <dbReference type="SAM" id="Phobius"/>
    </source>
</evidence>
<protein>
    <submittedName>
        <fullName evidence="2">Putative iron-regulated membrane protein</fullName>
    </submittedName>
</protein>
<dbReference type="AlphaFoldDB" id="A0A4R3KAD9"/>
<evidence type="ECO:0000313" key="3">
    <source>
        <dbReference type="Proteomes" id="UP000295188"/>
    </source>
</evidence>
<dbReference type="PANTHER" id="PTHR34219:SF3">
    <property type="entry name" value="BLL7967 PROTEIN"/>
    <property type="match status" value="1"/>
</dbReference>
<dbReference type="Proteomes" id="UP000295188">
    <property type="component" value="Unassembled WGS sequence"/>
</dbReference>
<comment type="caution">
    <text evidence="2">The sequence shown here is derived from an EMBL/GenBank/DDBJ whole genome shotgun (WGS) entry which is preliminary data.</text>
</comment>
<feature type="transmembrane region" description="Helical" evidence="1">
    <location>
        <begin position="346"/>
        <end position="367"/>
    </location>
</feature>
<keyword evidence="3" id="KW-1185">Reference proteome</keyword>
<dbReference type="RefSeq" id="WP_165874455.1">
    <property type="nucleotide sequence ID" value="NZ_SMAA01000005.1"/>
</dbReference>
<dbReference type="InterPro" id="IPR005625">
    <property type="entry name" value="PepSY-ass_TM"/>
</dbReference>
<feature type="transmembrane region" description="Helical" evidence="1">
    <location>
        <begin position="154"/>
        <end position="175"/>
    </location>
</feature>
<gene>
    <name evidence="2" type="ORF">EDC37_105124</name>
</gene>
<keyword evidence="1" id="KW-1133">Transmembrane helix</keyword>
<organism evidence="2 3">
    <name type="scientific">Pectinatus cerevisiiphilus</name>
    <dbReference type="NCBI Taxonomy" id="86956"/>
    <lineage>
        <taxon>Bacteria</taxon>
        <taxon>Bacillati</taxon>
        <taxon>Bacillota</taxon>
        <taxon>Negativicutes</taxon>
        <taxon>Selenomonadales</taxon>
        <taxon>Selenomonadaceae</taxon>
        <taxon>Pectinatus</taxon>
    </lineage>
</organism>
<proteinExistence type="predicted"/>
<reference evidence="2 3" key="1">
    <citation type="submission" date="2019-03" db="EMBL/GenBank/DDBJ databases">
        <title>Genomic Encyclopedia of Type Strains, Phase IV (KMG-IV): sequencing the most valuable type-strain genomes for metagenomic binning, comparative biology and taxonomic classification.</title>
        <authorList>
            <person name="Goeker M."/>
        </authorList>
    </citation>
    <scope>NUCLEOTIDE SEQUENCE [LARGE SCALE GENOMIC DNA]</scope>
    <source>
        <strain evidence="2 3">DSM 20467</strain>
    </source>
</reference>
<keyword evidence="1" id="KW-0812">Transmembrane</keyword>
<feature type="transmembrane region" description="Helical" evidence="1">
    <location>
        <begin position="392"/>
        <end position="412"/>
    </location>
</feature>
<dbReference type="EMBL" id="SMAA01000005">
    <property type="protein sequence ID" value="TCS80054.1"/>
    <property type="molecule type" value="Genomic_DNA"/>
</dbReference>
<accession>A0A4R3KAD9</accession>
<feature type="transmembrane region" description="Helical" evidence="1">
    <location>
        <begin position="418"/>
        <end position="436"/>
    </location>
</feature>
<dbReference type="Pfam" id="PF03929">
    <property type="entry name" value="PepSY_TM"/>
    <property type="match status" value="1"/>
</dbReference>
<name>A0A4R3KAD9_9FIRM</name>
<sequence>MQYWYKIHRWISLLCVVFFLLLCITGLPLLFKMEIHDYNMVQENMQHASLNYSSVWQHVEDGENTILTNYPNKVVKAISVQPDDGRILYRIQDKDSKKIVDARLSMGGEQVAYYPDDNTLQNWHREVVKSPFVAKFMHIMHLLHMYMGLGKGGMVFLGFMCLLSFVSVVSGIFIYEPFMKKTRFAEISHTSSAAGWFGWHKFLGIATAAWAALLCFSGVMIVVFSLGYGSYISNVKAAASQNMSPQINAEHVSLPEAISFINQQFNKKYILSIDMPDKRLNRSRYVFYLTPAQDRPTEFMGQLVFVGADGQGSMQYYTEPLPAYLSFAAASLDLHIHNHDTITLKIIWAVLDIITIVVIVTGFVGWWKRSANVKRNNSNGYFPVEALPAKSIWQIPVLVFVLSVAGMVFPLYGTNGELVGAVMLFAAIIICLWYWYKRK</sequence>
<feature type="transmembrane region" description="Helical" evidence="1">
    <location>
        <begin position="12"/>
        <end position="31"/>
    </location>
</feature>
<keyword evidence="1" id="KW-0472">Membrane</keyword>